<dbReference type="EMBL" id="BDQV01000102">
    <property type="protein sequence ID" value="GAY54197.1"/>
    <property type="molecule type" value="Genomic_DNA"/>
</dbReference>
<dbReference type="PANTHER" id="PTHR35110:SF3">
    <property type="entry name" value="OS08G0360000 PROTEIN"/>
    <property type="match status" value="1"/>
</dbReference>
<organism evidence="1 2">
    <name type="scientific">Citrus unshiu</name>
    <name type="common">Satsuma mandarin</name>
    <name type="synonym">Citrus nobilis var. unshiu</name>
    <dbReference type="NCBI Taxonomy" id="55188"/>
    <lineage>
        <taxon>Eukaryota</taxon>
        <taxon>Viridiplantae</taxon>
        <taxon>Streptophyta</taxon>
        <taxon>Embryophyta</taxon>
        <taxon>Tracheophyta</taxon>
        <taxon>Spermatophyta</taxon>
        <taxon>Magnoliopsida</taxon>
        <taxon>eudicotyledons</taxon>
        <taxon>Gunneridae</taxon>
        <taxon>Pentapetalae</taxon>
        <taxon>rosids</taxon>
        <taxon>malvids</taxon>
        <taxon>Sapindales</taxon>
        <taxon>Rutaceae</taxon>
        <taxon>Aurantioideae</taxon>
        <taxon>Citrus</taxon>
    </lineage>
</organism>
<proteinExistence type="predicted"/>
<evidence type="ECO:0000313" key="1">
    <source>
        <dbReference type="EMBL" id="GAY54197.1"/>
    </source>
</evidence>
<gene>
    <name evidence="1" type="ORF">CUMW_154850</name>
</gene>
<accession>A0A2H5PPA9</accession>
<keyword evidence="2" id="KW-1185">Reference proteome</keyword>
<name>A0A2H5PPA9_CITUN</name>
<evidence type="ECO:0000313" key="2">
    <source>
        <dbReference type="Proteomes" id="UP000236630"/>
    </source>
</evidence>
<dbReference type="PANTHER" id="PTHR35110">
    <property type="entry name" value="EXPRESSED PROTEIN"/>
    <property type="match status" value="1"/>
</dbReference>
<dbReference type="AlphaFoldDB" id="A0A2H5PPA9"/>
<reference evidence="1 2" key="1">
    <citation type="journal article" date="2017" name="Front. Genet.">
        <title>Draft sequencing of the heterozygous diploid genome of Satsuma (Citrus unshiu Marc.) using a hybrid assembly approach.</title>
        <authorList>
            <person name="Shimizu T."/>
            <person name="Tanizawa Y."/>
            <person name="Mochizuki T."/>
            <person name="Nagasaki H."/>
            <person name="Yoshioka T."/>
            <person name="Toyoda A."/>
            <person name="Fujiyama A."/>
            <person name="Kaminuma E."/>
            <person name="Nakamura Y."/>
        </authorList>
    </citation>
    <scope>NUCLEOTIDE SEQUENCE [LARGE SCALE GENOMIC DNA]</scope>
    <source>
        <strain evidence="2">cv. Miyagawa wase</strain>
    </source>
</reference>
<sequence length="123" mass="14013">MGFSVAAPHSLWVHTMCSFGNRLYISVIDSQVKFSAVGEDISLHKNVCEIFVDEAETKDETHRSQKLHRSKLRVTRVMFAIVKEHGPLTVAETWERVKACVSVKLNFNTSWSEWIGGQKPHED</sequence>
<dbReference type="Proteomes" id="UP000236630">
    <property type="component" value="Unassembled WGS sequence"/>
</dbReference>
<protein>
    <submittedName>
        <fullName evidence="1">Uncharacterized protein</fullName>
    </submittedName>
</protein>
<comment type="caution">
    <text evidence="1">The sequence shown here is derived from an EMBL/GenBank/DDBJ whole genome shotgun (WGS) entry which is preliminary data.</text>
</comment>